<keyword evidence="16" id="KW-0865">Zymogen</keyword>
<feature type="chain" id="PRO_5047229939" description="Carboxypeptidase Q" evidence="21">
    <location>
        <begin position="24"/>
        <end position="473"/>
    </location>
</feature>
<comment type="caution">
    <text evidence="23">The sequence shown here is derived from an EMBL/GenBank/DDBJ whole genome shotgun (WGS) entry which is preliminary data.</text>
</comment>
<sequence>MPIRSLAPLIAAAALLLLPPAQAQPAAFSAADLATSRALAARAAQSPLAYELVDSLVTEVGPRPAGSAGDARAVAWALAKLKALGFANVRAEPVPLRVWKRGEVQASLTAPYLQTLVVAALGNSVATPKPGLQAEIAYYADFDALKADTSERARGRIVFIDQKTDRTADARGYGRAVATRINGTSEAARRGALAVAIRSIGTDRDRFAHTGSTRYADGVAPIPALAVSVPDADLIARLQRYGQPLTMQLSLQAETDVPALTHNVIAEIPGSDRAAEVVLIGAHLDSWDLGPGALDDGAGVGIVTAAAKLILDSGAKPRRTVRVVLFGNEENGFDGAVAYADKYRDQVHQFVAESDLGAGLVYRFQSRVRPEALPAVRAIAEQLAPLNIVLGSNEGTPGPDAGVLMRRRSWPALELSQDGSEYFDVHHTANDTLDKVDPAKLRQNVAAWAVMTWLAAQSELSFGPMPLPRSAAP</sequence>
<evidence type="ECO:0000256" key="14">
    <source>
        <dbReference type="ARBA" id="ARBA00023034"/>
    </source>
</evidence>
<keyword evidence="8" id="KW-0645">Protease</keyword>
<dbReference type="Gene3D" id="3.40.630.10">
    <property type="entry name" value="Zn peptidases"/>
    <property type="match status" value="1"/>
</dbReference>
<evidence type="ECO:0000256" key="6">
    <source>
        <dbReference type="ARBA" id="ARBA00022525"/>
    </source>
</evidence>
<dbReference type="SUPFAM" id="SSF53187">
    <property type="entry name" value="Zn-dependent exopeptidases"/>
    <property type="match status" value="1"/>
</dbReference>
<feature type="domain" description="Peptidase M28" evidence="22">
    <location>
        <begin position="263"/>
        <end position="449"/>
    </location>
</feature>
<keyword evidence="6" id="KW-0964">Secreted</keyword>
<evidence type="ECO:0000256" key="18">
    <source>
        <dbReference type="ARBA" id="ARBA00023228"/>
    </source>
</evidence>
<evidence type="ECO:0000256" key="7">
    <source>
        <dbReference type="ARBA" id="ARBA00022645"/>
    </source>
</evidence>
<keyword evidence="13" id="KW-0862">Zinc</keyword>
<evidence type="ECO:0000256" key="1">
    <source>
        <dbReference type="ARBA" id="ARBA00004240"/>
    </source>
</evidence>
<accession>A0ABX2EE80</accession>
<keyword evidence="7" id="KW-0121">Carboxypeptidase</keyword>
<dbReference type="Gene3D" id="3.50.30.30">
    <property type="match status" value="1"/>
</dbReference>
<dbReference type="Proteomes" id="UP000737171">
    <property type="component" value="Unassembled WGS sequence"/>
</dbReference>
<proteinExistence type="predicted"/>
<keyword evidence="18" id="KW-0458">Lysosome</keyword>
<evidence type="ECO:0000256" key="5">
    <source>
        <dbReference type="ARBA" id="ARBA00014116"/>
    </source>
</evidence>
<evidence type="ECO:0000256" key="16">
    <source>
        <dbReference type="ARBA" id="ARBA00023145"/>
    </source>
</evidence>
<dbReference type="PANTHER" id="PTHR12053">
    <property type="entry name" value="PROTEASE FAMILY M28 PLASMA GLUTAMATE CARBOXYPEPTIDASE-RELATED"/>
    <property type="match status" value="1"/>
</dbReference>
<organism evidence="23 24">
    <name type="scientific">Pseudaquabacterium terrae</name>
    <dbReference type="NCBI Taxonomy" id="2732868"/>
    <lineage>
        <taxon>Bacteria</taxon>
        <taxon>Pseudomonadati</taxon>
        <taxon>Pseudomonadota</taxon>
        <taxon>Betaproteobacteria</taxon>
        <taxon>Burkholderiales</taxon>
        <taxon>Sphaerotilaceae</taxon>
        <taxon>Pseudaquabacterium</taxon>
    </lineage>
</organism>
<dbReference type="EMBL" id="JABRWJ010000002">
    <property type="protein sequence ID" value="NRF66916.1"/>
    <property type="molecule type" value="Genomic_DNA"/>
</dbReference>
<evidence type="ECO:0000313" key="23">
    <source>
        <dbReference type="EMBL" id="NRF66916.1"/>
    </source>
</evidence>
<keyword evidence="12" id="KW-0256">Endoplasmic reticulum</keyword>
<evidence type="ECO:0000256" key="3">
    <source>
        <dbReference type="ARBA" id="ARBA00004555"/>
    </source>
</evidence>
<evidence type="ECO:0000256" key="21">
    <source>
        <dbReference type="SAM" id="SignalP"/>
    </source>
</evidence>
<comment type="subunit">
    <text evidence="19">Homodimer. The monomeric form is inactive while the homodimer is active.</text>
</comment>
<evidence type="ECO:0000259" key="22">
    <source>
        <dbReference type="Pfam" id="PF04389"/>
    </source>
</evidence>
<evidence type="ECO:0000256" key="9">
    <source>
        <dbReference type="ARBA" id="ARBA00022723"/>
    </source>
</evidence>
<gene>
    <name evidence="23" type="ORF">HLB44_07970</name>
</gene>
<dbReference type="InterPro" id="IPR007484">
    <property type="entry name" value="Peptidase_M28"/>
</dbReference>
<evidence type="ECO:0000256" key="19">
    <source>
        <dbReference type="ARBA" id="ARBA00025833"/>
    </source>
</evidence>
<evidence type="ECO:0000256" key="11">
    <source>
        <dbReference type="ARBA" id="ARBA00022801"/>
    </source>
</evidence>
<keyword evidence="9" id="KW-0479">Metal-binding</keyword>
<keyword evidence="10 21" id="KW-0732">Signal</keyword>
<evidence type="ECO:0000256" key="15">
    <source>
        <dbReference type="ARBA" id="ARBA00023049"/>
    </source>
</evidence>
<evidence type="ECO:0000256" key="13">
    <source>
        <dbReference type="ARBA" id="ARBA00022833"/>
    </source>
</evidence>
<dbReference type="RefSeq" id="WP_173122010.1">
    <property type="nucleotide sequence ID" value="NZ_JABRWJ010000002.1"/>
</dbReference>
<keyword evidence="17" id="KW-0325">Glycoprotein</keyword>
<evidence type="ECO:0000256" key="8">
    <source>
        <dbReference type="ARBA" id="ARBA00022670"/>
    </source>
</evidence>
<dbReference type="Pfam" id="PF04389">
    <property type="entry name" value="Peptidase_M28"/>
    <property type="match status" value="1"/>
</dbReference>
<evidence type="ECO:0000256" key="17">
    <source>
        <dbReference type="ARBA" id="ARBA00023180"/>
    </source>
</evidence>
<evidence type="ECO:0000256" key="10">
    <source>
        <dbReference type="ARBA" id="ARBA00022729"/>
    </source>
</evidence>
<evidence type="ECO:0000313" key="24">
    <source>
        <dbReference type="Proteomes" id="UP000737171"/>
    </source>
</evidence>
<evidence type="ECO:0000256" key="4">
    <source>
        <dbReference type="ARBA" id="ARBA00004613"/>
    </source>
</evidence>
<dbReference type="InterPro" id="IPR039866">
    <property type="entry name" value="CPQ"/>
</dbReference>
<name>A0ABX2EE80_9BURK</name>
<keyword evidence="11" id="KW-0378">Hydrolase</keyword>
<keyword evidence="15" id="KW-0482">Metalloprotease</keyword>
<evidence type="ECO:0000256" key="2">
    <source>
        <dbReference type="ARBA" id="ARBA00004371"/>
    </source>
</evidence>
<keyword evidence="14" id="KW-0333">Golgi apparatus</keyword>
<feature type="signal peptide" evidence="21">
    <location>
        <begin position="1"/>
        <end position="23"/>
    </location>
</feature>
<protein>
    <recommendedName>
        <fullName evidence="5">Carboxypeptidase Q</fullName>
    </recommendedName>
    <alternativeName>
        <fullName evidence="20">Plasma glutamate carboxypeptidase</fullName>
    </alternativeName>
</protein>
<evidence type="ECO:0000256" key="20">
    <source>
        <dbReference type="ARBA" id="ARBA00033328"/>
    </source>
</evidence>
<evidence type="ECO:0000256" key="12">
    <source>
        <dbReference type="ARBA" id="ARBA00022824"/>
    </source>
</evidence>
<reference evidence="23 24" key="1">
    <citation type="submission" date="2020-05" db="EMBL/GenBank/DDBJ databases">
        <title>Aquincola sp. isolate from soil.</title>
        <authorList>
            <person name="Han J."/>
            <person name="Kim D.-U."/>
        </authorList>
    </citation>
    <scope>NUCLEOTIDE SEQUENCE [LARGE SCALE GENOMIC DNA]</scope>
    <source>
        <strain evidence="23 24">S2</strain>
    </source>
</reference>
<comment type="subcellular location">
    <subcellularLocation>
        <location evidence="1">Endoplasmic reticulum</location>
    </subcellularLocation>
    <subcellularLocation>
        <location evidence="3">Golgi apparatus</location>
    </subcellularLocation>
    <subcellularLocation>
        <location evidence="2">Lysosome</location>
    </subcellularLocation>
    <subcellularLocation>
        <location evidence="4">Secreted</location>
    </subcellularLocation>
</comment>
<keyword evidence="24" id="KW-1185">Reference proteome</keyword>
<dbReference type="PANTHER" id="PTHR12053:SF3">
    <property type="entry name" value="CARBOXYPEPTIDASE Q"/>
    <property type="match status" value="1"/>
</dbReference>